<protein>
    <submittedName>
        <fullName evidence="2">Uncharacterized protein</fullName>
    </submittedName>
</protein>
<name>A0ABR3PTV9_9TREE</name>
<feature type="region of interest" description="Disordered" evidence="1">
    <location>
        <begin position="100"/>
        <end position="140"/>
    </location>
</feature>
<sequence>MPTSEHEASYTWPAQPPLSGPGLPVPPWSVATPVSGSPPPGNRYAPQRRSLVRAFPVRRERTPPLVASGPSESGAEATAGGSAPSVAAWVAAQGPAPSMLNARAPPYRPSELPPGRESPPHRRDSSPPRRELPPAWREPYHPRIGPPLPYRRQIPAVRPPACPFPVLDGSGCSALRSRMARTHPDDYEYHLRYNYSRSHCLVIFPIPSDVAPADIRALMEEEVGPVFSVKVTDGVGTIVFEETLAFRARFFCEWPRRSLLTPVTHAQIDGQELIQFVVPPVRRAAQLAWDEQRRRG</sequence>
<dbReference type="GeneID" id="95988606"/>
<organism evidence="2 3">
    <name type="scientific">Vanrija albida</name>
    <dbReference type="NCBI Taxonomy" id="181172"/>
    <lineage>
        <taxon>Eukaryota</taxon>
        <taxon>Fungi</taxon>
        <taxon>Dikarya</taxon>
        <taxon>Basidiomycota</taxon>
        <taxon>Agaricomycotina</taxon>
        <taxon>Tremellomycetes</taxon>
        <taxon>Trichosporonales</taxon>
        <taxon>Trichosporonaceae</taxon>
        <taxon>Vanrija</taxon>
    </lineage>
</organism>
<accession>A0ABR3PTV9</accession>
<feature type="compositionally biased region" description="Pro residues" evidence="1">
    <location>
        <begin position="14"/>
        <end position="27"/>
    </location>
</feature>
<feature type="region of interest" description="Disordered" evidence="1">
    <location>
        <begin position="1"/>
        <end position="84"/>
    </location>
</feature>
<keyword evidence="3" id="KW-1185">Reference proteome</keyword>
<comment type="caution">
    <text evidence="2">The sequence shown here is derived from an EMBL/GenBank/DDBJ whole genome shotgun (WGS) entry which is preliminary data.</text>
</comment>
<evidence type="ECO:0000313" key="2">
    <source>
        <dbReference type="EMBL" id="KAL1405884.1"/>
    </source>
</evidence>
<evidence type="ECO:0000256" key="1">
    <source>
        <dbReference type="SAM" id="MobiDB-lite"/>
    </source>
</evidence>
<evidence type="ECO:0000313" key="3">
    <source>
        <dbReference type="Proteomes" id="UP001565368"/>
    </source>
</evidence>
<feature type="compositionally biased region" description="Basic and acidic residues" evidence="1">
    <location>
        <begin position="118"/>
        <end position="132"/>
    </location>
</feature>
<feature type="compositionally biased region" description="Low complexity" evidence="1">
    <location>
        <begin position="67"/>
        <end position="84"/>
    </location>
</feature>
<proteinExistence type="predicted"/>
<reference evidence="2 3" key="1">
    <citation type="submission" date="2023-08" db="EMBL/GenBank/DDBJ databases">
        <title>Annotated Genome Sequence of Vanrija albida AlHP1.</title>
        <authorList>
            <person name="Herzog R."/>
        </authorList>
    </citation>
    <scope>NUCLEOTIDE SEQUENCE [LARGE SCALE GENOMIC DNA]</scope>
    <source>
        <strain evidence="2 3">AlHP1</strain>
    </source>
</reference>
<dbReference type="Proteomes" id="UP001565368">
    <property type="component" value="Unassembled WGS sequence"/>
</dbReference>
<dbReference type="EMBL" id="JBBXJM010000006">
    <property type="protein sequence ID" value="KAL1405884.1"/>
    <property type="molecule type" value="Genomic_DNA"/>
</dbReference>
<dbReference type="RefSeq" id="XP_069205828.1">
    <property type="nucleotide sequence ID" value="XM_069355987.1"/>
</dbReference>
<gene>
    <name evidence="2" type="ORF">Q8F55_007563</name>
</gene>